<feature type="region of interest" description="Disordered" evidence="1">
    <location>
        <begin position="158"/>
        <end position="199"/>
    </location>
</feature>
<dbReference type="Gene3D" id="2.40.70.10">
    <property type="entry name" value="Acid Proteases"/>
    <property type="match status" value="1"/>
</dbReference>
<evidence type="ECO:0000313" key="3">
    <source>
        <dbReference type="Proteomes" id="UP000696280"/>
    </source>
</evidence>
<reference evidence="2" key="1">
    <citation type="submission" date="2021-07" db="EMBL/GenBank/DDBJ databases">
        <authorList>
            <person name="Durling M."/>
        </authorList>
    </citation>
    <scope>NUCLEOTIDE SEQUENCE</scope>
</reference>
<feature type="compositionally biased region" description="Basic and acidic residues" evidence="1">
    <location>
        <begin position="158"/>
        <end position="193"/>
    </location>
</feature>
<protein>
    <submittedName>
        <fullName evidence="2">Uncharacterized protein</fullName>
    </submittedName>
</protein>
<organism evidence="2 3">
    <name type="scientific">Hymenoscyphus fraxineus</name>
    <dbReference type="NCBI Taxonomy" id="746836"/>
    <lineage>
        <taxon>Eukaryota</taxon>
        <taxon>Fungi</taxon>
        <taxon>Dikarya</taxon>
        <taxon>Ascomycota</taxon>
        <taxon>Pezizomycotina</taxon>
        <taxon>Leotiomycetes</taxon>
        <taxon>Helotiales</taxon>
        <taxon>Helotiaceae</taxon>
        <taxon>Hymenoscyphus</taxon>
    </lineage>
</organism>
<gene>
    <name evidence="2" type="ORF">HYFRA_00006341</name>
</gene>
<comment type="caution">
    <text evidence="2">The sequence shown here is derived from an EMBL/GenBank/DDBJ whole genome shotgun (WGS) entry which is preliminary data.</text>
</comment>
<dbReference type="InterPro" id="IPR021109">
    <property type="entry name" value="Peptidase_aspartic_dom_sf"/>
</dbReference>
<dbReference type="OrthoDB" id="3549327at2759"/>
<dbReference type="CDD" id="cd00303">
    <property type="entry name" value="retropepsin_like"/>
    <property type="match status" value="1"/>
</dbReference>
<dbReference type="Proteomes" id="UP000696280">
    <property type="component" value="Unassembled WGS sequence"/>
</dbReference>
<name>A0A9N9PFW5_9HELO</name>
<keyword evidence="3" id="KW-1185">Reference proteome</keyword>
<dbReference type="AlphaFoldDB" id="A0A9N9PFW5"/>
<accession>A0A9N9PFW5</accession>
<proteinExistence type="predicted"/>
<evidence type="ECO:0000313" key="2">
    <source>
        <dbReference type="EMBL" id="CAG8950944.1"/>
    </source>
</evidence>
<evidence type="ECO:0000256" key="1">
    <source>
        <dbReference type="SAM" id="MobiDB-lite"/>
    </source>
</evidence>
<sequence length="199" mass="22712">MANYSLKQIAKIASVLWKQTRMNFKNKETSSPFLKTVKIWNPNLDRYFELKMMLDTGCEVHNLITWDAVSALQLMNGINPRTADIAICLNGEPLSSIGTLVLRWKGKSFRKIFTTTFQVIDGVSLPWDLILGAQEIEEHGILRFAGFAGSKHILRKEKKGDKAKAEDRRREQDKKAEFNKVKVDNHKRAKEESSTTSKS</sequence>
<dbReference type="EMBL" id="CAJVRL010000039">
    <property type="protein sequence ID" value="CAG8950944.1"/>
    <property type="molecule type" value="Genomic_DNA"/>
</dbReference>